<dbReference type="Gene3D" id="3.90.1200.10">
    <property type="match status" value="1"/>
</dbReference>
<dbReference type="SUPFAM" id="SSF56112">
    <property type="entry name" value="Protein kinase-like (PK-like)"/>
    <property type="match status" value="1"/>
</dbReference>
<dbReference type="InterPro" id="IPR011009">
    <property type="entry name" value="Kinase-like_dom_sf"/>
</dbReference>
<gene>
    <name evidence="1" type="ORF">PCOR1329_LOCUS59707</name>
</gene>
<evidence type="ECO:0008006" key="3">
    <source>
        <dbReference type="Google" id="ProtNLM"/>
    </source>
</evidence>
<reference evidence="1" key="1">
    <citation type="submission" date="2023-10" db="EMBL/GenBank/DDBJ databases">
        <authorList>
            <person name="Chen Y."/>
            <person name="Shah S."/>
            <person name="Dougan E. K."/>
            <person name="Thang M."/>
            <person name="Chan C."/>
        </authorList>
    </citation>
    <scope>NUCLEOTIDE SEQUENCE [LARGE SCALE GENOMIC DNA]</scope>
</reference>
<evidence type="ECO:0000313" key="2">
    <source>
        <dbReference type="Proteomes" id="UP001189429"/>
    </source>
</evidence>
<dbReference type="EMBL" id="CAUYUJ010017453">
    <property type="protein sequence ID" value="CAK0874945.1"/>
    <property type="molecule type" value="Genomic_DNA"/>
</dbReference>
<sequence>MVDEFVPTKEWLSKSLGGVPVSHLSVKKFGGEGNRGVSGASFFKCTASFDGPVVNPTYGLPTEYFLKIRNANQDANEFAIESTVDKLAENLPHPPPLAHMFSIGQNHMLMEDAGTPLDGNYTFNEAEMTQVLDSYADLHGAFWNIPKVELLRSAEWWGAVFTGSFLGKEEMDRWLDWRMTPEPYLSLIRRARDELGFERIFEFMNRHGVTLAQGDAHNGQLLRLSELASSTHGGRKFGIIDFGTAVRANPAVDVGSILRSLNADKRHEEFDFVRYYLKSLRLRLGEHATTLKMTDEDFFHDYKLGKLFRILFEGTFQWMSLPDEIKNNANYPKDKTHLLQDYFREISSFDQEEFLWLQNQLAKAPPVRSVSSGTGPSQFFADAMASREGWRLRYFLEVPAGIIV</sequence>
<protein>
    <recommendedName>
        <fullName evidence="3">CHK kinase-like domain-containing protein</fullName>
    </recommendedName>
</protein>
<accession>A0ABN9VNI7</accession>
<organism evidence="1 2">
    <name type="scientific">Prorocentrum cordatum</name>
    <dbReference type="NCBI Taxonomy" id="2364126"/>
    <lineage>
        <taxon>Eukaryota</taxon>
        <taxon>Sar</taxon>
        <taxon>Alveolata</taxon>
        <taxon>Dinophyceae</taxon>
        <taxon>Prorocentrales</taxon>
        <taxon>Prorocentraceae</taxon>
        <taxon>Prorocentrum</taxon>
    </lineage>
</organism>
<comment type="caution">
    <text evidence="1">The sequence shown here is derived from an EMBL/GenBank/DDBJ whole genome shotgun (WGS) entry which is preliminary data.</text>
</comment>
<dbReference type="Proteomes" id="UP001189429">
    <property type="component" value="Unassembled WGS sequence"/>
</dbReference>
<keyword evidence="2" id="KW-1185">Reference proteome</keyword>
<evidence type="ECO:0000313" key="1">
    <source>
        <dbReference type="EMBL" id="CAK0874945.1"/>
    </source>
</evidence>
<name>A0ABN9VNI7_9DINO</name>
<proteinExistence type="predicted"/>